<feature type="transmembrane region" description="Helical" evidence="2">
    <location>
        <begin position="32"/>
        <end position="51"/>
    </location>
</feature>
<reference evidence="3 4" key="1">
    <citation type="submission" date="2020-02" db="EMBL/GenBank/DDBJ databases">
        <title>Whole-genome analyses of novel actinobacteria.</title>
        <authorList>
            <person name="Sahin N."/>
            <person name="Tokatli A."/>
        </authorList>
    </citation>
    <scope>NUCLEOTIDE SEQUENCE [LARGE SCALE GENOMIC DNA]</scope>
    <source>
        <strain evidence="3 4">YC504</strain>
    </source>
</reference>
<evidence type="ECO:0000256" key="1">
    <source>
        <dbReference type="SAM" id="MobiDB-lite"/>
    </source>
</evidence>
<keyword evidence="2" id="KW-0812">Transmembrane</keyword>
<evidence type="ECO:0000256" key="2">
    <source>
        <dbReference type="SAM" id="Phobius"/>
    </source>
</evidence>
<feature type="transmembrane region" description="Helical" evidence="2">
    <location>
        <begin position="126"/>
        <end position="146"/>
    </location>
</feature>
<keyword evidence="2" id="KW-1133">Transmembrane helix</keyword>
<gene>
    <name evidence="3" type="ORF">G6045_37690</name>
</gene>
<comment type="caution">
    <text evidence="3">The sequence shown here is derived from an EMBL/GenBank/DDBJ whole genome shotgun (WGS) entry which is preliminary data.</text>
</comment>
<dbReference type="RefSeq" id="WP_165336751.1">
    <property type="nucleotide sequence ID" value="NZ_JAAKZW010000314.1"/>
</dbReference>
<proteinExistence type="predicted"/>
<dbReference type="AlphaFoldDB" id="A0A6G4XVZ4"/>
<dbReference type="InterPro" id="IPR021215">
    <property type="entry name" value="DUF2752"/>
</dbReference>
<feature type="transmembrane region" description="Helical" evidence="2">
    <location>
        <begin position="92"/>
        <end position="114"/>
    </location>
</feature>
<organism evidence="3 4">
    <name type="scientific">Streptomyces mesophilus</name>
    <dbReference type="NCBI Taxonomy" id="1775132"/>
    <lineage>
        <taxon>Bacteria</taxon>
        <taxon>Bacillati</taxon>
        <taxon>Actinomycetota</taxon>
        <taxon>Actinomycetes</taxon>
        <taxon>Kitasatosporales</taxon>
        <taxon>Streptomycetaceae</taxon>
        <taxon>Streptomyces</taxon>
    </lineage>
</organism>
<dbReference type="EMBL" id="JAAKZW010000314">
    <property type="protein sequence ID" value="NGO81352.1"/>
    <property type="molecule type" value="Genomic_DNA"/>
</dbReference>
<evidence type="ECO:0000313" key="3">
    <source>
        <dbReference type="EMBL" id="NGO81352.1"/>
    </source>
</evidence>
<keyword evidence="4" id="KW-1185">Reference proteome</keyword>
<sequence length="157" mass="16369">MTAERTAQPPGPQQWAPQTAAPRTGASRARRLLVPVAALGATAAAVAYVGAVDPNESGHYPTCPLLAATGLYCPGCGGLRCVHAFVHGDLPAALGANVMAVIGFVVAAFVWVLWVRRAWRGGPSGFTIRSSYAWAFGGLLAVFTVVRNLPFGSFLHP</sequence>
<protein>
    <submittedName>
        <fullName evidence="3">DUF2752 domain-containing protein</fullName>
    </submittedName>
</protein>
<feature type="region of interest" description="Disordered" evidence="1">
    <location>
        <begin position="1"/>
        <end position="21"/>
    </location>
</feature>
<evidence type="ECO:0000313" key="4">
    <source>
        <dbReference type="Proteomes" id="UP000481109"/>
    </source>
</evidence>
<name>A0A6G4XVZ4_9ACTN</name>
<dbReference type="Proteomes" id="UP000481109">
    <property type="component" value="Unassembled WGS sequence"/>
</dbReference>
<accession>A0A6G4XVZ4</accession>
<keyword evidence="2" id="KW-0472">Membrane</keyword>
<dbReference type="Pfam" id="PF10825">
    <property type="entry name" value="DUF2752"/>
    <property type="match status" value="1"/>
</dbReference>